<accession>A0ABS6XI93</accession>
<feature type="transmembrane region" description="Helical" evidence="4">
    <location>
        <begin position="291"/>
        <end position="311"/>
    </location>
</feature>
<feature type="transmembrane region" description="Helical" evidence="4">
    <location>
        <begin position="6"/>
        <end position="30"/>
    </location>
</feature>
<protein>
    <submittedName>
        <fullName evidence="6">Glycosyltransferase</fullName>
        <ecNumber evidence="6">2.4.-.-</ecNumber>
    </submittedName>
</protein>
<dbReference type="EC" id="2.4.-.-" evidence="6"/>
<dbReference type="PANTHER" id="PTHR43630:SF1">
    <property type="entry name" value="POLY-BETA-1,6-N-ACETYL-D-GLUCOSAMINE SYNTHASE"/>
    <property type="match status" value="1"/>
</dbReference>
<name>A0ABS6XI93_9SPHN</name>
<comment type="similarity">
    <text evidence="1">Belongs to the glycosyltransferase 2 family.</text>
</comment>
<reference evidence="6 7" key="1">
    <citation type="submission" date="2021-07" db="EMBL/GenBank/DDBJ databases">
        <title>Stakelama flava sp. nov., a novel endophytic bacterium isolated from branch of Kandelia candel.</title>
        <authorList>
            <person name="Tuo L."/>
        </authorList>
    </citation>
    <scope>NUCLEOTIDE SEQUENCE [LARGE SCALE GENOMIC DNA]</scope>
    <source>
        <strain evidence="6 7">CBK3Z-3</strain>
    </source>
</reference>
<dbReference type="RefSeq" id="WP_219237004.1">
    <property type="nucleotide sequence ID" value="NZ_JAHWZX010000002.1"/>
</dbReference>
<sequence>MTGALIAVAALSLLVFLHPYITYPLSLYLFRERSLKINTKASAPSLALVFSAYNEERSLPAKIANLRDLKAAHPDLRIMAYCDLSSDRTLEMLKSASDVVETIAAAQRTGKATGMARMAASLDTDVVIFTDANVILDPASIDPIRRHFSDPDVGGLAGSLHYTNDEASPTARAGGLYWRLEEKVKQLESRCGSIMGADGSIFATRRSLYPVVPPHLLDDMTVSMSVPIEGRRLIFVPEVVAYEKNATAASDEFRRKRRIACRAFNTHRHLWPDIRARFGATELYKYVSHKLLRWFGLIPLAIFLITGAAALILSGQFFLLGFAGAAIAAGIALGLFGISPFSVVLQILVAVVATFFGITDSWKGNTYQTWTPAKSRA</sequence>
<comment type="caution">
    <text evidence="6">The sequence shown here is derived from an EMBL/GenBank/DDBJ whole genome shotgun (WGS) entry which is preliminary data.</text>
</comment>
<keyword evidence="7" id="KW-1185">Reference proteome</keyword>
<evidence type="ECO:0000313" key="6">
    <source>
        <dbReference type="EMBL" id="MBW4329906.1"/>
    </source>
</evidence>
<evidence type="ECO:0000256" key="1">
    <source>
        <dbReference type="ARBA" id="ARBA00006739"/>
    </source>
</evidence>
<dbReference type="EMBL" id="JAHWZX010000002">
    <property type="protein sequence ID" value="MBW4329906.1"/>
    <property type="molecule type" value="Genomic_DNA"/>
</dbReference>
<evidence type="ECO:0000313" key="7">
    <source>
        <dbReference type="Proteomes" id="UP001197214"/>
    </source>
</evidence>
<dbReference type="Pfam" id="PF00535">
    <property type="entry name" value="Glycos_transf_2"/>
    <property type="match status" value="1"/>
</dbReference>
<gene>
    <name evidence="6" type="ORF">KY084_03330</name>
</gene>
<keyword evidence="4" id="KW-1133">Transmembrane helix</keyword>
<evidence type="ECO:0000256" key="4">
    <source>
        <dbReference type="SAM" id="Phobius"/>
    </source>
</evidence>
<evidence type="ECO:0000256" key="3">
    <source>
        <dbReference type="ARBA" id="ARBA00022679"/>
    </source>
</evidence>
<keyword evidence="4" id="KW-0812">Transmembrane</keyword>
<feature type="transmembrane region" description="Helical" evidence="4">
    <location>
        <begin position="343"/>
        <end position="362"/>
    </location>
</feature>
<keyword evidence="3 6" id="KW-0808">Transferase</keyword>
<organism evidence="6 7">
    <name type="scientific">Stakelama flava</name>
    <dbReference type="NCBI Taxonomy" id="2860338"/>
    <lineage>
        <taxon>Bacteria</taxon>
        <taxon>Pseudomonadati</taxon>
        <taxon>Pseudomonadota</taxon>
        <taxon>Alphaproteobacteria</taxon>
        <taxon>Sphingomonadales</taxon>
        <taxon>Sphingomonadaceae</taxon>
        <taxon>Stakelama</taxon>
    </lineage>
</organism>
<feature type="domain" description="Glycosyltransferase 2-like" evidence="5">
    <location>
        <begin position="50"/>
        <end position="209"/>
    </location>
</feature>
<keyword evidence="2 6" id="KW-0328">Glycosyltransferase</keyword>
<dbReference type="InterPro" id="IPR001173">
    <property type="entry name" value="Glyco_trans_2-like"/>
</dbReference>
<keyword evidence="4" id="KW-0472">Membrane</keyword>
<evidence type="ECO:0000259" key="5">
    <source>
        <dbReference type="Pfam" id="PF00535"/>
    </source>
</evidence>
<proteinExistence type="inferred from homology"/>
<evidence type="ECO:0000256" key="2">
    <source>
        <dbReference type="ARBA" id="ARBA00022676"/>
    </source>
</evidence>
<feature type="transmembrane region" description="Helical" evidence="4">
    <location>
        <begin position="317"/>
        <end position="336"/>
    </location>
</feature>
<dbReference type="PANTHER" id="PTHR43630">
    <property type="entry name" value="POLY-BETA-1,6-N-ACETYL-D-GLUCOSAMINE SYNTHASE"/>
    <property type="match status" value="1"/>
</dbReference>
<dbReference type="GO" id="GO:0016757">
    <property type="term" value="F:glycosyltransferase activity"/>
    <property type="evidence" value="ECO:0007669"/>
    <property type="project" value="UniProtKB-KW"/>
</dbReference>
<dbReference type="Proteomes" id="UP001197214">
    <property type="component" value="Unassembled WGS sequence"/>
</dbReference>